<reference evidence="3" key="2">
    <citation type="submission" date="2015-01" db="EMBL/GenBank/DDBJ databases">
        <title>Evolutionary Origins and Diversification of the Mycorrhizal Mutualists.</title>
        <authorList>
            <consortium name="DOE Joint Genome Institute"/>
            <consortium name="Mycorrhizal Genomics Consortium"/>
            <person name="Kohler A."/>
            <person name="Kuo A."/>
            <person name="Nagy L.G."/>
            <person name="Floudas D."/>
            <person name="Copeland A."/>
            <person name="Barry K.W."/>
            <person name="Cichocki N."/>
            <person name="Veneault-Fourrey C."/>
            <person name="LaButti K."/>
            <person name="Lindquist E.A."/>
            <person name="Lipzen A."/>
            <person name="Lundell T."/>
            <person name="Morin E."/>
            <person name="Murat C."/>
            <person name="Riley R."/>
            <person name="Ohm R."/>
            <person name="Sun H."/>
            <person name="Tunlid A."/>
            <person name="Henrissat B."/>
            <person name="Grigoriev I.V."/>
            <person name="Hibbett D.S."/>
            <person name="Martin F."/>
        </authorList>
    </citation>
    <scope>NUCLEOTIDE SEQUENCE [LARGE SCALE GENOMIC DNA]</scope>
    <source>
        <strain evidence="3">Ve08.2h10</strain>
    </source>
</reference>
<gene>
    <name evidence="2" type="ORF">PAXRUDRAFT_829561</name>
</gene>
<evidence type="ECO:0008006" key="4">
    <source>
        <dbReference type="Google" id="ProtNLM"/>
    </source>
</evidence>
<name>A0A0D0DMK2_9AGAM</name>
<evidence type="ECO:0000313" key="3">
    <source>
        <dbReference type="Proteomes" id="UP000054538"/>
    </source>
</evidence>
<keyword evidence="3" id="KW-1185">Reference proteome</keyword>
<accession>A0A0D0DMK2</accession>
<sequence length="73" mass="8131">MKFGQVMVPLCLVLRLRSGPLLTKGSTHLTRLICERARYHLRESALRNSGGSQEAIIGRLQVAVKRSTQVKSL</sequence>
<organism evidence="2 3">
    <name type="scientific">Paxillus rubicundulus Ve08.2h10</name>
    <dbReference type="NCBI Taxonomy" id="930991"/>
    <lineage>
        <taxon>Eukaryota</taxon>
        <taxon>Fungi</taxon>
        <taxon>Dikarya</taxon>
        <taxon>Basidiomycota</taxon>
        <taxon>Agaricomycotina</taxon>
        <taxon>Agaricomycetes</taxon>
        <taxon>Agaricomycetidae</taxon>
        <taxon>Boletales</taxon>
        <taxon>Paxilineae</taxon>
        <taxon>Paxillaceae</taxon>
        <taxon>Paxillus</taxon>
    </lineage>
</organism>
<proteinExistence type="predicted"/>
<dbReference type="EMBL" id="KN825234">
    <property type="protein sequence ID" value="KIK92883.1"/>
    <property type="molecule type" value="Genomic_DNA"/>
</dbReference>
<protein>
    <recommendedName>
        <fullName evidence="4">Secreted protein</fullName>
    </recommendedName>
</protein>
<evidence type="ECO:0000256" key="1">
    <source>
        <dbReference type="SAM" id="SignalP"/>
    </source>
</evidence>
<keyword evidence="1" id="KW-0732">Signal</keyword>
<feature type="signal peptide" evidence="1">
    <location>
        <begin position="1"/>
        <end position="18"/>
    </location>
</feature>
<dbReference type="Proteomes" id="UP000054538">
    <property type="component" value="Unassembled WGS sequence"/>
</dbReference>
<dbReference type="AlphaFoldDB" id="A0A0D0DMK2"/>
<dbReference type="InParanoid" id="A0A0D0DMK2"/>
<feature type="chain" id="PRO_5002209067" description="Secreted protein" evidence="1">
    <location>
        <begin position="19"/>
        <end position="73"/>
    </location>
</feature>
<dbReference type="HOGENOM" id="CLU_2705577_0_0_1"/>
<reference evidence="2 3" key="1">
    <citation type="submission" date="2014-04" db="EMBL/GenBank/DDBJ databases">
        <authorList>
            <consortium name="DOE Joint Genome Institute"/>
            <person name="Kuo A."/>
            <person name="Kohler A."/>
            <person name="Jargeat P."/>
            <person name="Nagy L.G."/>
            <person name="Floudas D."/>
            <person name="Copeland A."/>
            <person name="Barry K.W."/>
            <person name="Cichocki N."/>
            <person name="Veneault-Fourrey C."/>
            <person name="LaButti K."/>
            <person name="Lindquist E.A."/>
            <person name="Lipzen A."/>
            <person name="Lundell T."/>
            <person name="Morin E."/>
            <person name="Murat C."/>
            <person name="Sun H."/>
            <person name="Tunlid A."/>
            <person name="Henrissat B."/>
            <person name="Grigoriev I.V."/>
            <person name="Hibbett D.S."/>
            <person name="Martin F."/>
            <person name="Nordberg H.P."/>
            <person name="Cantor M.N."/>
            <person name="Hua S.X."/>
        </authorList>
    </citation>
    <scope>NUCLEOTIDE SEQUENCE [LARGE SCALE GENOMIC DNA]</scope>
    <source>
        <strain evidence="2 3">Ve08.2h10</strain>
    </source>
</reference>
<evidence type="ECO:0000313" key="2">
    <source>
        <dbReference type="EMBL" id="KIK92883.1"/>
    </source>
</evidence>